<dbReference type="PANTHER" id="PTHR37326">
    <property type="entry name" value="BLL3975 PROTEIN"/>
    <property type="match status" value="1"/>
</dbReference>
<evidence type="ECO:0000259" key="5">
    <source>
        <dbReference type="Pfam" id="PF24827"/>
    </source>
</evidence>
<evidence type="ECO:0000256" key="1">
    <source>
        <dbReference type="ARBA" id="ARBA00001947"/>
    </source>
</evidence>
<keyword evidence="7" id="KW-1185">Reference proteome</keyword>
<dbReference type="CDD" id="cd18174">
    <property type="entry name" value="M14_ASTE_ASPA_like"/>
    <property type="match status" value="1"/>
</dbReference>
<evidence type="ECO:0000256" key="2">
    <source>
        <dbReference type="ARBA" id="ARBA00022723"/>
    </source>
</evidence>
<dbReference type="InterPro" id="IPR055438">
    <property type="entry name" value="AstE_AspA_cat"/>
</dbReference>
<evidence type="ECO:0000313" key="7">
    <source>
        <dbReference type="Proteomes" id="UP000659388"/>
    </source>
</evidence>
<reference evidence="6" key="1">
    <citation type="submission" date="2021-01" db="EMBL/GenBank/DDBJ databases">
        <title>Fulvivirga kasyanovii gen. nov., sp nov., a novel member of the phylum Bacteroidetes isolated from seawater in a mussel farm.</title>
        <authorList>
            <person name="Zhao L.-H."/>
            <person name="Wang Z.-J."/>
        </authorList>
    </citation>
    <scope>NUCLEOTIDE SEQUENCE</scope>
    <source>
        <strain evidence="6">2943</strain>
    </source>
</reference>
<protein>
    <submittedName>
        <fullName evidence="6">Succinylglutamate desuccinylase/aspartoacylase family protein</fullName>
    </submittedName>
</protein>
<sequence>MTDKKILSGLMLIWFLMAGVYGQAQVKSFDFAGEAVSPGSKKSFMLPIISGQDSTFIPVTVFHGADKGPVLTITAGVHGYEYPPIMAGQRLIKQLDPKQMSGTVLIVQVANVAGFLGRSININPLDGKNLNREFPGKKDGTLTEQLAWTIANQIIARSDYMIDVHAGDAYQDLRSYVGYYNYYKTPELSEKARQMAVNMGFDYVVQFGNTESIDAPSIYCSREAIKRGIPAVDIECGRMGLAEEKYIQKIVSGLLSLTRHLGIMPGAPDKVENPVMIAQRTSIDAPETGIFYTEVSAGDYVKKGMKLGYLTDLFGEHITDIICPVDGFILYNTTTPPTYKDDELFSIGHIKE</sequence>
<dbReference type="Pfam" id="PF24827">
    <property type="entry name" value="AstE_AspA_cat"/>
    <property type="match status" value="1"/>
</dbReference>
<evidence type="ECO:0000313" key="6">
    <source>
        <dbReference type="EMBL" id="MBL3657217.1"/>
    </source>
</evidence>
<dbReference type="PIRSF" id="PIRSF039012">
    <property type="entry name" value="ASP"/>
    <property type="match status" value="1"/>
</dbReference>
<name>A0A937F8Z4_9BACT</name>
<organism evidence="6 7">
    <name type="scientific">Fulvivirga sediminis</name>
    <dbReference type="NCBI Taxonomy" id="2803949"/>
    <lineage>
        <taxon>Bacteria</taxon>
        <taxon>Pseudomonadati</taxon>
        <taxon>Bacteroidota</taxon>
        <taxon>Cytophagia</taxon>
        <taxon>Cytophagales</taxon>
        <taxon>Fulvivirgaceae</taxon>
        <taxon>Fulvivirga</taxon>
    </lineage>
</organism>
<comment type="cofactor">
    <cofactor evidence="1">
        <name>Zn(2+)</name>
        <dbReference type="ChEBI" id="CHEBI:29105"/>
    </cofactor>
</comment>
<dbReference type="GO" id="GO:0046872">
    <property type="term" value="F:metal ion binding"/>
    <property type="evidence" value="ECO:0007669"/>
    <property type="project" value="UniProtKB-KW"/>
</dbReference>
<dbReference type="InterPro" id="IPR053138">
    <property type="entry name" value="N-alpha-Ac-DABA_deacetylase"/>
</dbReference>
<keyword evidence="2" id="KW-0479">Metal-binding</keyword>
<dbReference type="InterPro" id="IPR043795">
    <property type="entry name" value="N-alpha-Ac-DABA-like"/>
</dbReference>
<keyword evidence="3" id="KW-0378">Hydrolase</keyword>
<proteinExistence type="predicted"/>
<evidence type="ECO:0000256" key="3">
    <source>
        <dbReference type="ARBA" id="ARBA00022801"/>
    </source>
</evidence>
<dbReference type="Gene3D" id="3.40.630.10">
    <property type="entry name" value="Zn peptidases"/>
    <property type="match status" value="1"/>
</dbReference>
<keyword evidence="4" id="KW-0862">Zinc</keyword>
<dbReference type="RefSeq" id="WP_202245004.1">
    <property type="nucleotide sequence ID" value="NZ_JAESIY010000007.1"/>
</dbReference>
<gene>
    <name evidence="6" type="ORF">JL102_13805</name>
</gene>
<dbReference type="Proteomes" id="UP000659388">
    <property type="component" value="Unassembled WGS sequence"/>
</dbReference>
<accession>A0A937F8Z4</accession>
<comment type="caution">
    <text evidence="6">The sequence shown here is derived from an EMBL/GenBank/DDBJ whole genome shotgun (WGS) entry which is preliminary data.</text>
</comment>
<dbReference type="GO" id="GO:0016811">
    <property type="term" value="F:hydrolase activity, acting on carbon-nitrogen (but not peptide) bonds, in linear amides"/>
    <property type="evidence" value="ECO:0007669"/>
    <property type="project" value="InterPro"/>
</dbReference>
<evidence type="ECO:0000256" key="4">
    <source>
        <dbReference type="ARBA" id="ARBA00022833"/>
    </source>
</evidence>
<dbReference type="GO" id="GO:0016788">
    <property type="term" value="F:hydrolase activity, acting on ester bonds"/>
    <property type="evidence" value="ECO:0007669"/>
    <property type="project" value="InterPro"/>
</dbReference>
<dbReference type="AlphaFoldDB" id="A0A937F8Z4"/>
<feature type="domain" description="Succinylglutamate desuccinylase/Aspartoacylase catalytic" evidence="5">
    <location>
        <begin position="68"/>
        <end position="261"/>
    </location>
</feature>
<dbReference type="SUPFAM" id="SSF53187">
    <property type="entry name" value="Zn-dependent exopeptidases"/>
    <property type="match status" value="1"/>
</dbReference>
<dbReference type="EMBL" id="JAESIY010000007">
    <property type="protein sequence ID" value="MBL3657217.1"/>
    <property type="molecule type" value="Genomic_DNA"/>
</dbReference>
<dbReference type="PANTHER" id="PTHR37326:SF1">
    <property type="entry name" value="BLL3975 PROTEIN"/>
    <property type="match status" value="1"/>
</dbReference>